<dbReference type="FunFam" id="3.90.550.10:FF:000439">
    <property type="entry name" value="Uncharacterized protein"/>
    <property type="match status" value="1"/>
</dbReference>
<dbReference type="InterPro" id="IPR004263">
    <property type="entry name" value="Exostosin"/>
</dbReference>
<dbReference type="GO" id="GO:0005789">
    <property type="term" value="C:endoplasmic reticulum membrane"/>
    <property type="evidence" value="ECO:0007669"/>
    <property type="project" value="UniProtKB-SubCell"/>
</dbReference>
<organism evidence="7 8">
    <name type="scientific">Pristionchus mayeri</name>
    <dbReference type="NCBI Taxonomy" id="1317129"/>
    <lineage>
        <taxon>Eukaryota</taxon>
        <taxon>Metazoa</taxon>
        <taxon>Ecdysozoa</taxon>
        <taxon>Nematoda</taxon>
        <taxon>Chromadorea</taxon>
        <taxon>Rhabditida</taxon>
        <taxon>Rhabditina</taxon>
        <taxon>Diplogasteromorpha</taxon>
        <taxon>Diplogasteroidea</taxon>
        <taxon>Neodiplogasteridae</taxon>
        <taxon>Pristionchus</taxon>
    </lineage>
</organism>
<dbReference type="GO" id="GO:1901135">
    <property type="term" value="P:carbohydrate derivative metabolic process"/>
    <property type="evidence" value="ECO:0007669"/>
    <property type="project" value="UniProtKB-ARBA"/>
</dbReference>
<feature type="domain" description="Glycosyl transferase 64" evidence="6">
    <location>
        <begin position="205"/>
        <end position="264"/>
    </location>
</feature>
<dbReference type="AlphaFoldDB" id="A0AAN4ZL93"/>
<keyword evidence="5" id="KW-1015">Disulfide bond</keyword>
<evidence type="ECO:0000256" key="3">
    <source>
        <dbReference type="ARBA" id="ARBA00022679"/>
    </source>
</evidence>
<keyword evidence="8" id="KW-1185">Reference proteome</keyword>
<evidence type="ECO:0000259" key="6">
    <source>
        <dbReference type="Pfam" id="PF09258"/>
    </source>
</evidence>
<comment type="subcellular location">
    <subcellularLocation>
        <location evidence="1">Endoplasmic reticulum membrane</location>
        <topology evidence="1">Single-pass type II membrane protein</topology>
    </subcellularLocation>
</comment>
<dbReference type="PANTHER" id="PTHR48261:SF2">
    <property type="entry name" value="ACETYLGLUCOSAMINYLTRANSFERASE"/>
    <property type="match status" value="1"/>
</dbReference>
<feature type="non-terminal residue" evidence="7">
    <location>
        <position position="264"/>
    </location>
</feature>
<keyword evidence="4" id="KW-0472">Membrane</keyword>
<dbReference type="Proteomes" id="UP001328107">
    <property type="component" value="Unassembled WGS sequence"/>
</dbReference>
<proteinExistence type="inferred from homology"/>
<evidence type="ECO:0000256" key="1">
    <source>
        <dbReference type="ARBA" id="ARBA00004648"/>
    </source>
</evidence>
<evidence type="ECO:0000256" key="4">
    <source>
        <dbReference type="ARBA" id="ARBA00023136"/>
    </source>
</evidence>
<comment type="similarity">
    <text evidence="2">Belongs to the glycosyltransferase 47 family.</text>
</comment>
<dbReference type="Gene3D" id="3.90.550.10">
    <property type="entry name" value="Spore Coat Polysaccharide Biosynthesis Protein SpsA, Chain A"/>
    <property type="match status" value="1"/>
</dbReference>
<gene>
    <name evidence="7" type="ORF">PMAYCL1PPCAC_13508</name>
</gene>
<evidence type="ECO:0000313" key="8">
    <source>
        <dbReference type="Proteomes" id="UP001328107"/>
    </source>
</evidence>
<feature type="domain" description="Glycosyl transferase 64" evidence="6">
    <location>
        <begin position="63"/>
        <end position="204"/>
    </location>
</feature>
<reference evidence="8" key="1">
    <citation type="submission" date="2022-10" db="EMBL/GenBank/DDBJ databases">
        <title>Genome assembly of Pristionchus species.</title>
        <authorList>
            <person name="Yoshida K."/>
            <person name="Sommer R.J."/>
        </authorList>
    </citation>
    <scope>NUCLEOTIDE SEQUENCE [LARGE SCALE GENOMIC DNA]</scope>
    <source>
        <strain evidence="8">RS5460</strain>
    </source>
</reference>
<name>A0AAN4ZL93_9BILA</name>
<dbReference type="PANTHER" id="PTHR48261">
    <property type="entry name" value="ACETYLGLUCOSAMINYLTRANSFERASE"/>
    <property type="match status" value="1"/>
</dbReference>
<dbReference type="Pfam" id="PF09258">
    <property type="entry name" value="Glyco_transf_64"/>
    <property type="match status" value="2"/>
</dbReference>
<evidence type="ECO:0000256" key="5">
    <source>
        <dbReference type="ARBA" id="ARBA00023157"/>
    </source>
</evidence>
<dbReference type="InterPro" id="IPR029044">
    <property type="entry name" value="Nucleotide-diphossugar_trans"/>
</dbReference>
<evidence type="ECO:0000313" key="7">
    <source>
        <dbReference type="EMBL" id="GMR43313.1"/>
    </source>
</evidence>
<feature type="non-terminal residue" evidence="7">
    <location>
        <position position="1"/>
    </location>
</feature>
<evidence type="ECO:0000256" key="2">
    <source>
        <dbReference type="ARBA" id="ARBA00010271"/>
    </source>
</evidence>
<dbReference type="SUPFAM" id="SSF53448">
    <property type="entry name" value="Nucleotide-diphospho-sugar transferases"/>
    <property type="match status" value="1"/>
</dbReference>
<keyword evidence="3" id="KW-0808">Transferase</keyword>
<protein>
    <recommendedName>
        <fullName evidence="6">Glycosyl transferase 64 domain-containing protein</fullName>
    </recommendedName>
</protein>
<comment type="caution">
    <text evidence="7">The sequence shown here is derived from an EMBL/GenBank/DDBJ whole genome shotgun (WGS) entry which is preliminary data.</text>
</comment>
<sequence length="264" mass="30878">FYIQIQYSFDRWNSGRDLTYTLRTLHDVPLMPGEAPFYEGTKANLMATGNSSRLGLTRDEDQFTVMILTYNRDEGVKKIIEKLRGCSYLNKIIIVWNNLERRPNGTWPEIHVPIEFILSERNSLNSRFLPFDRIETEAVVAMDDDMNLGQPEITFAFRMWRQNRDRVVGFPDRYHKFKSGKLVYGYDGNFEYSMILTSFAFFHKDIAINFLVSHITRRPPLKVVKKESHSNGSKTGLSSSSDHYTERHECVEMFTKLYGYNPLL</sequence>
<dbReference type="EMBL" id="BTRK01000003">
    <property type="protein sequence ID" value="GMR43313.1"/>
    <property type="molecule type" value="Genomic_DNA"/>
</dbReference>
<dbReference type="InterPro" id="IPR015338">
    <property type="entry name" value="GT64_dom"/>
</dbReference>
<dbReference type="GO" id="GO:0016757">
    <property type="term" value="F:glycosyltransferase activity"/>
    <property type="evidence" value="ECO:0007669"/>
    <property type="project" value="InterPro"/>
</dbReference>
<accession>A0AAN4ZL93</accession>